<evidence type="ECO:0000313" key="2">
    <source>
        <dbReference type="Proteomes" id="UP000326396"/>
    </source>
</evidence>
<comment type="caution">
    <text evidence="1">The sequence shown here is derived from an EMBL/GenBank/DDBJ whole genome shotgun (WGS) entry which is preliminary data.</text>
</comment>
<gene>
    <name evidence="1" type="ORF">E3N88_06480</name>
</gene>
<organism evidence="1 2">
    <name type="scientific">Mikania micrantha</name>
    <name type="common">bitter vine</name>
    <dbReference type="NCBI Taxonomy" id="192012"/>
    <lineage>
        <taxon>Eukaryota</taxon>
        <taxon>Viridiplantae</taxon>
        <taxon>Streptophyta</taxon>
        <taxon>Embryophyta</taxon>
        <taxon>Tracheophyta</taxon>
        <taxon>Spermatophyta</taxon>
        <taxon>Magnoliopsida</taxon>
        <taxon>eudicotyledons</taxon>
        <taxon>Gunneridae</taxon>
        <taxon>Pentapetalae</taxon>
        <taxon>asterids</taxon>
        <taxon>campanulids</taxon>
        <taxon>Asterales</taxon>
        <taxon>Asteraceae</taxon>
        <taxon>Asteroideae</taxon>
        <taxon>Heliantheae alliance</taxon>
        <taxon>Eupatorieae</taxon>
        <taxon>Mikania</taxon>
    </lineage>
</organism>
<dbReference type="EMBL" id="SZYD01000003">
    <property type="protein sequence ID" value="KAD6795584.1"/>
    <property type="molecule type" value="Genomic_DNA"/>
</dbReference>
<dbReference type="PANTHER" id="PTHR31431">
    <property type="entry name" value="NUCLEOPORIN NUP188 HOMOLOG"/>
    <property type="match status" value="1"/>
</dbReference>
<proteinExistence type="predicted"/>
<accession>A0A5N6PNT6</accession>
<dbReference type="Proteomes" id="UP000326396">
    <property type="component" value="Linkage Group LG11"/>
</dbReference>
<keyword evidence="2" id="KW-1185">Reference proteome</keyword>
<evidence type="ECO:0000313" key="1">
    <source>
        <dbReference type="EMBL" id="KAD6795584.1"/>
    </source>
</evidence>
<dbReference type="InterPro" id="IPR044840">
    <property type="entry name" value="Nup188"/>
</dbReference>
<reference evidence="1 2" key="1">
    <citation type="submission" date="2019-05" db="EMBL/GenBank/DDBJ databases">
        <title>Mikania micrantha, genome provides insights into the molecular mechanism of rapid growth.</title>
        <authorList>
            <person name="Liu B."/>
        </authorList>
    </citation>
    <scope>NUCLEOTIDE SEQUENCE [LARGE SCALE GENOMIC DNA]</scope>
    <source>
        <strain evidence="1">NLD-2019</strain>
        <tissue evidence="1">Leaf</tissue>
    </source>
</reference>
<dbReference type="GO" id="GO:0006405">
    <property type="term" value="P:RNA export from nucleus"/>
    <property type="evidence" value="ECO:0007669"/>
    <property type="project" value="TreeGrafter"/>
</dbReference>
<sequence>MATTRSVDASLWWDSFTNLLTELENLSPSSEFPISLANKLKENHLWLLNSVSLFKSPNQKSREALDSQQVQIGSHQLTIQTKFKELALKISSTLCLDEVQSYILVERSCESDTSDLVDIEPLHLKVMVHYYIERQCVLKCTRHLLMLSLYVEDGAIADSAVREMVLKLISDGLESRLLSIIESLLSATYLESMEVDVFTLWAEEMLIEDNLVLDILFLAYYESFCICDGKQWKKLCLLYERMISGFCNFGKLALSTEAVNSIYHAKVQLLLILIETLYLENILQMVHDETPFRQGNISFASTDIQEVDAIISSLDPFETKEAGPLILAWAVFLCLISSLPETPEHDMVMETDHVGYVGQAIRAASLNYFDEILHSNLLKDSEGPIASSHSVLRTFISAFIASYEISLQLEDNNLKLILTILGEIYRGEESLCVQFWDRDSFIDGPIRCLLYNLEGEFPFRIVELISLLSALSEGAWPAECVYNFLDKSVGLSTLVELRSNHGIENDSRIIESQLPLRIPGLEGLQIPGNTRGHVLKFIEDDTALVRWEYTQSGILVLLLRVAQERYPDVSEEVLVILDLINRLVTFNKVVCHSLLSVGDAFHGTDITRLNVAEIICTLIKNLPSNIKGALMMSRGVNILAMMLNCSPSNVIPTILKTNIFDVSFNNGPDGLSSGSWLLSGKLAKLLVIDCEHNDSSCPLAVSGMLHDLLLEFTIQFLEKGVENDFLFALTIFSIQYVLINHEYWKYKAKHSRWKVTLKVLELLKTCIVSISHPSKMGEIFRDLLLSDSSIHNALFRIVCITTPTLEKLYVSRLYDLTEVEGLQLAICSVLNIISMLSDLFKDTLPGYQVFHQAVFSSKTKPIPVVTAIISLISFFRNPKIQLSAVSALSMLLLIADDLQPYISGNAFFSLDDKKIADFRNSIIMIISDQSFSHEDLIVNTFKMLASAAYYQPAFLVALVDLNDSTTEDKPGSVEAKDENLLDALCLYVEKSPEMIKSNPKILLNFLDLLVALWQGASQFINILDRLKKSGIFLKQLCSCIILEDHLFNSDFLISSYRYQCQSFILQIMSLEMFLQNKLSHGEIIRKDIVEKASNAEKSENSSRDVLSSWCKNSVLNNLVKSYVSCEHDNDKYLKGQVSAALFFVQVFSNLRNGQTGSLSVALVEKISILGKKLLDLPAFSELETQYKQQGYSEGLEPKSLILSDLYYHIQGEYEGRRLEHRLFKELFHFLLESKILESYKTKDLSNLSIHANDVLLFDCTRIEKDLGMDLWNISEFKDLKTVAQTMLTHMNEVNSMLLLSNCKLSALKALATMLPMYDEDVSIGGGVSEQQISSCIQLICQSVDKATESLAFDFLAAQVELLHHFVKFVKKLSLPSSILIIKTISSSLKTLKDLKNPSAVDLKSTIKLLLTLLLSTVGSISYESEVSDVYLCLLPILCNYIDPNEYCTLSLATIDLLLKHVRTPTLWLPIIQNHLHVKTIVKKLHDKTFLPSVTVVLKLFLTIALVKEGAEMLADTGFFSSLRVLLENGNGSEKAENENPERLWGLGSAVVSMIIYSLKDSYSLSFSDMMDYVISCFILEKSDLVSCCLSTPNFPPDIDRKKRARAQRKQASLSALKETHHTLVLICVLAKDYNMWGKTMKEMDPQLREMSIRLLSFISRGRHLAENSRATSLLCHPILKEEFQWHKKPSFINNKSGWFSFSCVSSSSSSTALVVVKDPSAGNVDIPHQTMFSDMVAIEVYKIAFYLLSFLCLQATAAAKRAEELGFVDVAHFPDLPMPDILHGLEDQGIAVVRELCEANRMTSEVKSVCILLLQITEKSLYLEFCVSQVCGIRPVMGRIEDFSKEIKLLFAATTGHAFLEERVKSLKQITSYLYPGLLQTTGCL</sequence>
<name>A0A5N6PNT6_9ASTR</name>
<dbReference type="PANTHER" id="PTHR31431:SF1">
    <property type="entry name" value="NUCLEOPORIN NUP188"/>
    <property type="match status" value="1"/>
</dbReference>
<dbReference type="GO" id="GO:0044611">
    <property type="term" value="C:nuclear pore inner ring"/>
    <property type="evidence" value="ECO:0007669"/>
    <property type="project" value="TreeGrafter"/>
</dbReference>
<dbReference type="GO" id="GO:0006606">
    <property type="term" value="P:protein import into nucleus"/>
    <property type="evidence" value="ECO:0007669"/>
    <property type="project" value="TreeGrafter"/>
</dbReference>
<dbReference type="OrthoDB" id="552259at2759"/>
<protein>
    <submittedName>
        <fullName evidence="1">Uncharacterized protein</fullName>
    </submittedName>
</protein>
<dbReference type="GO" id="GO:0017056">
    <property type="term" value="F:structural constituent of nuclear pore"/>
    <property type="evidence" value="ECO:0007669"/>
    <property type="project" value="InterPro"/>
</dbReference>